<name>A0A1T4NSA7_9PORP</name>
<dbReference type="OrthoDB" id="9983586at2"/>
<evidence type="ECO:0000256" key="1">
    <source>
        <dbReference type="SAM" id="Phobius"/>
    </source>
</evidence>
<dbReference type="Proteomes" id="UP000190121">
    <property type="component" value="Unassembled WGS sequence"/>
</dbReference>
<dbReference type="EMBL" id="FUXE01000012">
    <property type="protein sequence ID" value="SJZ82169.1"/>
    <property type="molecule type" value="Genomic_DNA"/>
</dbReference>
<keyword evidence="1" id="KW-0472">Membrane</keyword>
<keyword evidence="1" id="KW-0812">Transmembrane</keyword>
<dbReference type="InterPro" id="IPR045625">
    <property type="entry name" value="DUF6427"/>
</dbReference>
<dbReference type="Pfam" id="PF19992">
    <property type="entry name" value="DUF6427"/>
    <property type="match status" value="1"/>
</dbReference>
<dbReference type="STRING" id="29524.SAMN02745171_01209"/>
<feature type="transmembrane region" description="Helical" evidence="1">
    <location>
        <begin position="137"/>
        <end position="163"/>
    </location>
</feature>
<feature type="transmembrane region" description="Helical" evidence="1">
    <location>
        <begin position="175"/>
        <end position="195"/>
    </location>
</feature>
<feature type="transmembrane region" description="Helical" evidence="1">
    <location>
        <begin position="92"/>
        <end position="117"/>
    </location>
</feature>
<sequence length="329" mass="37110">MKRHSIFSKKRPYDYSLLWIVLLFLAFLLFVRSAYPLPDGEESYFLDLHRFLPPSFAPIASFFLFIMGVIVVRVTSNVYVLNDESERSKSTLLSLLLLFLFPCSLGSNPAFSALPFWGMAHHTLYASYREKSAPFEITNCAIALSLATIVWPPSILLLPIMIFNIIDLQAFSWRNLLAFFFGYIAPLILLALIAVMTGWSEDLLLSLQAMMRLEIIGYSTVSCGISLLMGGGVLVLLYLWAIGGAMMHLSKKKVKVLQLTATLMRTLFLLLGGVLFVQHLEGFLLLMILPTAMLLSGVIQRKKPFQILLILLMIILLVIWGSAYNFYSF</sequence>
<evidence type="ECO:0008006" key="4">
    <source>
        <dbReference type="Google" id="ProtNLM"/>
    </source>
</evidence>
<dbReference type="RefSeq" id="WP_078737123.1">
    <property type="nucleotide sequence ID" value="NZ_FUXE01000012.1"/>
</dbReference>
<organism evidence="2 3">
    <name type="scientific">Porphyromonas circumdentaria</name>
    <dbReference type="NCBI Taxonomy" id="29524"/>
    <lineage>
        <taxon>Bacteria</taxon>
        <taxon>Pseudomonadati</taxon>
        <taxon>Bacteroidota</taxon>
        <taxon>Bacteroidia</taxon>
        <taxon>Bacteroidales</taxon>
        <taxon>Porphyromonadaceae</taxon>
        <taxon>Porphyromonas</taxon>
    </lineage>
</organism>
<feature type="transmembrane region" description="Helical" evidence="1">
    <location>
        <begin position="58"/>
        <end position="80"/>
    </location>
</feature>
<accession>A0A1T4NSA7</accession>
<keyword evidence="3" id="KW-1185">Reference proteome</keyword>
<evidence type="ECO:0000313" key="2">
    <source>
        <dbReference type="EMBL" id="SJZ82169.1"/>
    </source>
</evidence>
<feature type="transmembrane region" description="Helical" evidence="1">
    <location>
        <begin position="307"/>
        <end position="327"/>
    </location>
</feature>
<proteinExistence type="predicted"/>
<dbReference type="AlphaFoldDB" id="A0A1T4NSA7"/>
<feature type="transmembrane region" description="Helical" evidence="1">
    <location>
        <begin position="215"/>
        <end position="242"/>
    </location>
</feature>
<keyword evidence="1" id="KW-1133">Transmembrane helix</keyword>
<evidence type="ECO:0000313" key="3">
    <source>
        <dbReference type="Proteomes" id="UP000190121"/>
    </source>
</evidence>
<gene>
    <name evidence="2" type="ORF">SAMN02745171_01209</name>
</gene>
<reference evidence="3" key="1">
    <citation type="submission" date="2017-02" db="EMBL/GenBank/DDBJ databases">
        <authorList>
            <person name="Varghese N."/>
            <person name="Submissions S."/>
        </authorList>
    </citation>
    <scope>NUCLEOTIDE SEQUENCE [LARGE SCALE GENOMIC DNA]</scope>
    <source>
        <strain evidence="3">ATCC 51356</strain>
    </source>
</reference>
<protein>
    <recommendedName>
        <fullName evidence="4">Beta-carotene 15,15'-monooxygenase</fullName>
    </recommendedName>
</protein>